<name>A0A409VY60_9AGAR</name>
<feature type="transmembrane region" description="Helical" evidence="5">
    <location>
        <begin position="116"/>
        <end position="140"/>
    </location>
</feature>
<keyword evidence="5" id="KW-0256">Endoplasmic reticulum</keyword>
<keyword evidence="7" id="KW-1185">Reference proteome</keyword>
<evidence type="ECO:0000256" key="2">
    <source>
        <dbReference type="ARBA" id="ARBA00022692"/>
    </source>
</evidence>
<comment type="subcellular location">
    <subcellularLocation>
        <location evidence="5">Endoplasmic reticulum membrane</location>
        <topology evidence="5">Multi-pass membrane protein</topology>
    </subcellularLocation>
    <subcellularLocation>
        <location evidence="1">Membrane</location>
        <topology evidence="1">Multi-pass membrane protein</topology>
    </subcellularLocation>
</comment>
<dbReference type="Gene3D" id="1.20.120.1630">
    <property type="match status" value="1"/>
</dbReference>
<dbReference type="EMBL" id="NHYE01005512">
    <property type="protein sequence ID" value="PPQ71198.1"/>
    <property type="molecule type" value="Genomic_DNA"/>
</dbReference>
<dbReference type="OrthoDB" id="422086at2759"/>
<dbReference type="EC" id="2.1.1.100" evidence="5"/>
<dbReference type="InParanoid" id="A0A409VY60"/>
<dbReference type="GO" id="GO:0032259">
    <property type="term" value="P:methylation"/>
    <property type="evidence" value="ECO:0007669"/>
    <property type="project" value="UniProtKB-KW"/>
</dbReference>
<keyword evidence="3 5" id="KW-1133">Transmembrane helix</keyword>
<evidence type="ECO:0000256" key="3">
    <source>
        <dbReference type="ARBA" id="ARBA00022989"/>
    </source>
</evidence>
<evidence type="ECO:0000256" key="4">
    <source>
        <dbReference type="ARBA" id="ARBA00023136"/>
    </source>
</evidence>
<keyword evidence="4 5" id="KW-0472">Membrane</keyword>
<evidence type="ECO:0000256" key="1">
    <source>
        <dbReference type="ARBA" id="ARBA00004141"/>
    </source>
</evidence>
<accession>A0A409VY60</accession>
<gene>
    <name evidence="6" type="ORF">CVT26_011011</name>
</gene>
<feature type="transmembrane region" description="Helical" evidence="5">
    <location>
        <begin position="72"/>
        <end position="96"/>
    </location>
</feature>
<dbReference type="AlphaFoldDB" id="A0A409VY60"/>
<keyword evidence="5" id="KW-0489">Methyltransferase</keyword>
<dbReference type="GO" id="GO:0004671">
    <property type="term" value="F:protein C-terminal S-isoprenylcysteine carboxyl O-methyltransferase activity"/>
    <property type="evidence" value="ECO:0007669"/>
    <property type="project" value="UniProtKB-EC"/>
</dbReference>
<dbReference type="PANTHER" id="PTHR12714">
    <property type="entry name" value="PROTEIN-S ISOPRENYLCYSTEINE O-METHYLTRANSFERASE"/>
    <property type="match status" value="1"/>
</dbReference>
<dbReference type="Pfam" id="PF04140">
    <property type="entry name" value="ICMT"/>
    <property type="match status" value="1"/>
</dbReference>
<dbReference type="STRING" id="231916.A0A409VY60"/>
<dbReference type="GO" id="GO:0005789">
    <property type="term" value="C:endoplasmic reticulum membrane"/>
    <property type="evidence" value="ECO:0007669"/>
    <property type="project" value="UniProtKB-SubCell"/>
</dbReference>
<evidence type="ECO:0000313" key="7">
    <source>
        <dbReference type="Proteomes" id="UP000284706"/>
    </source>
</evidence>
<comment type="caution">
    <text evidence="6">The sequence shown here is derived from an EMBL/GenBank/DDBJ whole genome shotgun (WGS) entry which is preliminary data.</text>
</comment>
<sequence length="269" mass="30069">MSSLPGKLPDADWVVPVIQISLQLATAIAVDFSLSPPNPPVKSEDCCSGTKGTETLFERFVQSVTYLSKSMCWIGVLCNILHLFWRILLYFPGTIIEDGGAEIPTEKPVIYQVHPVVIIGTIAAIAGAILRTWQVFIFLATFNHLQKLNRCFRTLGPLFTFEITIRPKHELITHGPYAWVRHPSYTGIYLTLGGATLVLGSPDSWTAIHLVRTPVGAALALFWAFKCCFAFRGMCVRFRAEDEVLRKTFGAEWEDYADRVPYKFISGVI</sequence>
<evidence type="ECO:0000256" key="5">
    <source>
        <dbReference type="RuleBase" id="RU362022"/>
    </source>
</evidence>
<dbReference type="InterPro" id="IPR007269">
    <property type="entry name" value="ICMT_MeTrfase"/>
</dbReference>
<proteinExistence type="inferred from homology"/>
<dbReference type="PANTHER" id="PTHR12714:SF9">
    <property type="entry name" value="PROTEIN-S-ISOPRENYLCYSTEINE O-METHYLTRANSFERASE"/>
    <property type="match status" value="1"/>
</dbReference>
<organism evidence="6 7">
    <name type="scientific">Gymnopilus dilepis</name>
    <dbReference type="NCBI Taxonomy" id="231916"/>
    <lineage>
        <taxon>Eukaryota</taxon>
        <taxon>Fungi</taxon>
        <taxon>Dikarya</taxon>
        <taxon>Basidiomycota</taxon>
        <taxon>Agaricomycotina</taxon>
        <taxon>Agaricomycetes</taxon>
        <taxon>Agaricomycetidae</taxon>
        <taxon>Agaricales</taxon>
        <taxon>Agaricineae</taxon>
        <taxon>Hymenogastraceae</taxon>
        <taxon>Gymnopilus</taxon>
    </lineage>
</organism>
<reference evidence="6 7" key="1">
    <citation type="journal article" date="2018" name="Evol. Lett.">
        <title>Horizontal gene cluster transfer increased hallucinogenic mushroom diversity.</title>
        <authorList>
            <person name="Reynolds H.T."/>
            <person name="Vijayakumar V."/>
            <person name="Gluck-Thaler E."/>
            <person name="Korotkin H.B."/>
            <person name="Matheny P.B."/>
            <person name="Slot J.C."/>
        </authorList>
    </citation>
    <scope>NUCLEOTIDE SEQUENCE [LARGE SCALE GENOMIC DNA]</scope>
    <source>
        <strain evidence="6 7">SRW20</strain>
    </source>
</reference>
<keyword evidence="2 5" id="KW-0812">Transmembrane</keyword>
<evidence type="ECO:0000313" key="6">
    <source>
        <dbReference type="EMBL" id="PPQ71198.1"/>
    </source>
</evidence>
<keyword evidence="5" id="KW-0949">S-adenosyl-L-methionine</keyword>
<protein>
    <recommendedName>
        <fullName evidence="5">Protein-S-isoprenylcysteine O-methyltransferase</fullName>
        <ecNumber evidence="5">2.1.1.100</ecNumber>
    </recommendedName>
</protein>
<comment type="catalytic activity">
    <reaction evidence="5">
        <text>[protein]-C-terminal S-[(2E,6E)-farnesyl]-L-cysteine + S-adenosyl-L-methionine = [protein]-C-terminal S-[(2E,6E)-farnesyl]-L-cysteine methyl ester + S-adenosyl-L-homocysteine</text>
        <dbReference type="Rhea" id="RHEA:21672"/>
        <dbReference type="Rhea" id="RHEA-COMP:12125"/>
        <dbReference type="Rhea" id="RHEA-COMP:12126"/>
        <dbReference type="ChEBI" id="CHEBI:57856"/>
        <dbReference type="ChEBI" id="CHEBI:59789"/>
        <dbReference type="ChEBI" id="CHEBI:90510"/>
        <dbReference type="ChEBI" id="CHEBI:90511"/>
        <dbReference type="EC" id="2.1.1.100"/>
    </reaction>
</comment>
<comment type="similarity">
    <text evidence="5">Belongs to the class VI-like SAM-binding methyltransferase superfamily. Isoprenylcysteine carboxyl methyltransferase family.</text>
</comment>
<comment type="caution">
    <text evidence="5">Lacks conserved residue(s) required for the propagation of feature annotation.</text>
</comment>
<dbReference type="Proteomes" id="UP000284706">
    <property type="component" value="Unassembled WGS sequence"/>
</dbReference>
<keyword evidence="5" id="KW-0808">Transferase</keyword>